<dbReference type="InterPro" id="IPR038765">
    <property type="entry name" value="Papain-like_cys_pep_sf"/>
</dbReference>
<dbReference type="Pfam" id="PF02902">
    <property type="entry name" value="Peptidase_C48"/>
    <property type="match status" value="1"/>
</dbReference>
<dbReference type="GO" id="GO:0008234">
    <property type="term" value="F:cysteine-type peptidase activity"/>
    <property type="evidence" value="ECO:0007669"/>
    <property type="project" value="InterPro"/>
</dbReference>
<evidence type="ECO:0000256" key="2">
    <source>
        <dbReference type="ARBA" id="ARBA00022670"/>
    </source>
</evidence>
<feature type="region of interest" description="Disordered" evidence="4">
    <location>
        <begin position="1"/>
        <end position="47"/>
    </location>
</feature>
<evidence type="ECO:0000256" key="4">
    <source>
        <dbReference type="SAM" id="MobiDB-lite"/>
    </source>
</evidence>
<organism evidence="6 7">
    <name type="scientific">Lactuca virosa</name>
    <dbReference type="NCBI Taxonomy" id="75947"/>
    <lineage>
        <taxon>Eukaryota</taxon>
        <taxon>Viridiplantae</taxon>
        <taxon>Streptophyta</taxon>
        <taxon>Embryophyta</taxon>
        <taxon>Tracheophyta</taxon>
        <taxon>Spermatophyta</taxon>
        <taxon>Magnoliopsida</taxon>
        <taxon>eudicotyledons</taxon>
        <taxon>Gunneridae</taxon>
        <taxon>Pentapetalae</taxon>
        <taxon>asterids</taxon>
        <taxon>campanulids</taxon>
        <taxon>Asterales</taxon>
        <taxon>Asteraceae</taxon>
        <taxon>Cichorioideae</taxon>
        <taxon>Cichorieae</taxon>
        <taxon>Lactucinae</taxon>
        <taxon>Lactuca</taxon>
    </lineage>
</organism>
<feature type="compositionally biased region" description="Low complexity" evidence="4">
    <location>
        <begin position="1"/>
        <end position="15"/>
    </location>
</feature>
<evidence type="ECO:0000313" key="6">
    <source>
        <dbReference type="EMBL" id="CAH1413746.1"/>
    </source>
</evidence>
<dbReference type="InterPro" id="IPR003653">
    <property type="entry name" value="Peptidase_C48_C"/>
</dbReference>
<sequence length="331" mass="37699">MLHNSSKNTSFPSSSHQLKIPRPLTTPNNRPDKVNPRGKRHPPKPTYLKSPYIVGALDITTRLSQSDKSLSEWVFSTQGAPSDEVFRTCAGVSAQRFHMESFFTDCELLFAPITVTSLYLENTALTAEARKFLFFSNLSDCIDAEGLTLRDVRLLFLPVVRDFHIFLFVIDLQQPSFTIIDNIRQDDTHQVAYGSLPDLVHSYMTDYMRSVQHHFYETFANVPIQILQLPWETINNSTDCGVLTMRHMETFMGGNVKAFKAGFKPESVAQKKQLAKLRILYLCKILTSDFNLLKASILQESAEFESLHGSQKQEIMNRAATTIHDRLREFG</sequence>
<keyword evidence="3" id="KW-0378">Hydrolase</keyword>
<reference evidence="6 7" key="1">
    <citation type="submission" date="2022-01" db="EMBL/GenBank/DDBJ databases">
        <authorList>
            <person name="Xiong W."/>
            <person name="Schranz E."/>
        </authorList>
    </citation>
    <scope>NUCLEOTIDE SEQUENCE [LARGE SCALE GENOMIC DNA]</scope>
</reference>
<evidence type="ECO:0000256" key="3">
    <source>
        <dbReference type="ARBA" id="ARBA00022801"/>
    </source>
</evidence>
<comment type="caution">
    <text evidence="6">The sequence shown here is derived from an EMBL/GenBank/DDBJ whole genome shotgun (WGS) entry which is preliminary data.</text>
</comment>
<gene>
    <name evidence="6" type="ORF">LVIROSA_LOCUS1694</name>
</gene>
<comment type="similarity">
    <text evidence="1">Belongs to the peptidase C48 family.</text>
</comment>
<keyword evidence="7" id="KW-1185">Reference proteome</keyword>
<protein>
    <recommendedName>
        <fullName evidence="5">Ubiquitin-like protease family profile domain-containing protein</fullName>
    </recommendedName>
</protein>
<evidence type="ECO:0000256" key="1">
    <source>
        <dbReference type="ARBA" id="ARBA00005234"/>
    </source>
</evidence>
<dbReference type="Proteomes" id="UP001157418">
    <property type="component" value="Unassembled WGS sequence"/>
</dbReference>
<dbReference type="EMBL" id="CAKMRJ010000001">
    <property type="protein sequence ID" value="CAH1413746.1"/>
    <property type="molecule type" value="Genomic_DNA"/>
</dbReference>
<evidence type="ECO:0000313" key="7">
    <source>
        <dbReference type="Proteomes" id="UP001157418"/>
    </source>
</evidence>
<evidence type="ECO:0000259" key="5">
    <source>
        <dbReference type="Pfam" id="PF02902"/>
    </source>
</evidence>
<dbReference type="GO" id="GO:0006508">
    <property type="term" value="P:proteolysis"/>
    <property type="evidence" value="ECO:0007669"/>
    <property type="project" value="UniProtKB-KW"/>
</dbReference>
<proteinExistence type="inferred from homology"/>
<dbReference type="SUPFAM" id="SSF54001">
    <property type="entry name" value="Cysteine proteinases"/>
    <property type="match status" value="1"/>
</dbReference>
<name>A0AAU9LJY5_9ASTR</name>
<keyword evidence="2" id="KW-0645">Protease</keyword>
<dbReference type="AlphaFoldDB" id="A0AAU9LJY5"/>
<accession>A0AAU9LJY5</accession>
<feature type="domain" description="Ubiquitin-like protease family profile" evidence="5">
    <location>
        <begin position="148"/>
        <end position="263"/>
    </location>
</feature>
<dbReference type="Gene3D" id="3.40.395.10">
    <property type="entry name" value="Adenoviral Proteinase, Chain A"/>
    <property type="match status" value="1"/>
</dbReference>